<sequence length="148" mass="15202">MDVLGPEKKRRLSLGPDNLMMMMMMMTNNPTSRSLSVFACGIRAVIFHLGRMIATVRRIAAAGQDVGTAGGGAGYNPRYGGDNKGKENPAPLPPGSGSASSAGAGGGGDSFDDFMASVAAGGYIDGGQPIQFMDDFLGEFSDSVFPGT</sequence>
<keyword evidence="3" id="KW-1185">Reference proteome</keyword>
<evidence type="ECO:0000313" key="3">
    <source>
        <dbReference type="Proteomes" id="UP000246991"/>
    </source>
</evidence>
<dbReference type="Proteomes" id="UP000246991">
    <property type="component" value="Unassembled WGS sequence"/>
</dbReference>
<comment type="caution">
    <text evidence="2">The sequence shown here is derived from an EMBL/GenBank/DDBJ whole genome shotgun (WGS) entry which is preliminary data.</text>
</comment>
<dbReference type="OrthoDB" id="5409998at2759"/>
<proteinExistence type="predicted"/>
<gene>
    <name evidence="2" type="ORF">C7212DRAFT_341713</name>
</gene>
<reference evidence="2 3" key="1">
    <citation type="submission" date="2018-03" db="EMBL/GenBank/DDBJ databases">
        <title>Genomes of Pezizomycetes fungi and the evolution of truffles.</title>
        <authorList>
            <person name="Murat C."/>
            <person name="Payen T."/>
            <person name="Noel B."/>
            <person name="Kuo A."/>
            <person name="Martin F.M."/>
        </authorList>
    </citation>
    <scope>NUCLEOTIDE SEQUENCE [LARGE SCALE GENOMIC DNA]</scope>
    <source>
        <strain evidence="2">091103-1</strain>
    </source>
</reference>
<name>A0A317SY91_9PEZI</name>
<dbReference type="EMBL" id="PYWC01000008">
    <property type="protein sequence ID" value="PWW79428.1"/>
    <property type="molecule type" value="Genomic_DNA"/>
</dbReference>
<dbReference type="AlphaFoldDB" id="A0A317SY91"/>
<evidence type="ECO:0000313" key="2">
    <source>
        <dbReference type="EMBL" id="PWW79428.1"/>
    </source>
</evidence>
<protein>
    <submittedName>
        <fullName evidence="2">Uncharacterized protein</fullName>
    </submittedName>
</protein>
<accession>A0A317SY91</accession>
<evidence type="ECO:0000256" key="1">
    <source>
        <dbReference type="SAM" id="MobiDB-lite"/>
    </source>
</evidence>
<organism evidence="2 3">
    <name type="scientific">Tuber magnatum</name>
    <name type="common">white Piedmont truffle</name>
    <dbReference type="NCBI Taxonomy" id="42249"/>
    <lineage>
        <taxon>Eukaryota</taxon>
        <taxon>Fungi</taxon>
        <taxon>Dikarya</taxon>
        <taxon>Ascomycota</taxon>
        <taxon>Pezizomycotina</taxon>
        <taxon>Pezizomycetes</taxon>
        <taxon>Pezizales</taxon>
        <taxon>Tuberaceae</taxon>
        <taxon>Tuber</taxon>
    </lineage>
</organism>
<dbReference type="STRING" id="42249.A0A317SY91"/>
<feature type="region of interest" description="Disordered" evidence="1">
    <location>
        <begin position="65"/>
        <end position="106"/>
    </location>
</feature>